<keyword evidence="6" id="KW-1185">Reference proteome</keyword>
<dbReference type="PIRSF" id="PIRSF006305">
    <property type="entry name" value="Maf"/>
    <property type="match status" value="1"/>
</dbReference>
<dbReference type="EMBL" id="FOMX01000022">
    <property type="protein sequence ID" value="SFE90529.1"/>
    <property type="molecule type" value="Genomic_DNA"/>
</dbReference>
<keyword evidence="2 4" id="KW-0378">Hydrolase</keyword>
<dbReference type="RefSeq" id="WP_096332505.1">
    <property type="nucleotide sequence ID" value="NZ_FOMX01000022.1"/>
</dbReference>
<dbReference type="GO" id="GO:0009117">
    <property type="term" value="P:nucleotide metabolic process"/>
    <property type="evidence" value="ECO:0007669"/>
    <property type="project" value="UniProtKB-KW"/>
</dbReference>
<comment type="caution">
    <text evidence="4">Lacks conserved residue(s) required for the propagation of feature annotation.</text>
</comment>
<dbReference type="Pfam" id="PF02545">
    <property type="entry name" value="Maf"/>
    <property type="match status" value="1"/>
</dbReference>
<keyword evidence="4" id="KW-0963">Cytoplasm</keyword>
<keyword evidence="3 4" id="KW-0546">Nucleotide metabolism</keyword>
<dbReference type="GO" id="GO:0036218">
    <property type="term" value="F:dTTP diphosphatase activity"/>
    <property type="evidence" value="ECO:0007669"/>
    <property type="project" value="RHEA"/>
</dbReference>
<dbReference type="OrthoDB" id="9807767at2"/>
<dbReference type="EC" id="3.6.1.9" evidence="4"/>
<dbReference type="AlphaFoldDB" id="A0A1I2ECS5"/>
<comment type="catalytic activity">
    <reaction evidence="4">
        <text>UTP + H2O = UMP + diphosphate + H(+)</text>
        <dbReference type="Rhea" id="RHEA:29395"/>
        <dbReference type="ChEBI" id="CHEBI:15377"/>
        <dbReference type="ChEBI" id="CHEBI:15378"/>
        <dbReference type="ChEBI" id="CHEBI:33019"/>
        <dbReference type="ChEBI" id="CHEBI:46398"/>
        <dbReference type="ChEBI" id="CHEBI:57865"/>
        <dbReference type="EC" id="3.6.1.9"/>
    </reaction>
</comment>
<comment type="subcellular location">
    <subcellularLocation>
        <location evidence="4">Cytoplasm</location>
    </subcellularLocation>
</comment>
<dbReference type="PANTHER" id="PTHR43213:SF5">
    <property type="entry name" value="BIFUNCTIONAL DTTP_UTP PYROPHOSPHATASE_METHYLTRANSFERASE PROTEIN-RELATED"/>
    <property type="match status" value="1"/>
</dbReference>
<feature type="site" description="Important for substrate specificity" evidence="4">
    <location>
        <position position="20"/>
    </location>
</feature>
<dbReference type="STRING" id="54.SAMN02745121_06014"/>
<dbReference type="HAMAP" id="MF_00528">
    <property type="entry name" value="Maf"/>
    <property type="match status" value="1"/>
</dbReference>
<dbReference type="NCBIfam" id="TIGR00172">
    <property type="entry name" value="maf"/>
    <property type="match status" value="1"/>
</dbReference>
<feature type="site" description="Important for substrate specificity" evidence="4">
    <location>
        <position position="76"/>
    </location>
</feature>
<feature type="active site" description="Proton acceptor" evidence="4">
    <location>
        <position position="75"/>
    </location>
</feature>
<evidence type="ECO:0000313" key="5">
    <source>
        <dbReference type="EMBL" id="SFE90529.1"/>
    </source>
</evidence>
<comment type="similarity">
    <text evidence="4">Belongs to the Maf family. YhdE subfamily.</text>
</comment>
<dbReference type="GO" id="GO:0036221">
    <property type="term" value="F:UTP diphosphatase activity"/>
    <property type="evidence" value="ECO:0007669"/>
    <property type="project" value="RHEA"/>
</dbReference>
<dbReference type="Gene3D" id="3.90.950.10">
    <property type="match status" value="1"/>
</dbReference>
<dbReference type="InterPro" id="IPR003697">
    <property type="entry name" value="Maf-like"/>
</dbReference>
<sequence length="199" mass="21465">MTEPASQSRPVLVLASASPRRSELLRSAGIAFTRAPVDADETWLPGEPPPAYVERVARAKADLALRPGSVVLAADTTVWLEGQVEPLAKAADRAEAAAMLTRLAGREHFTTTAVAIADLRGPEVRWHEFAVTTTVWFRPLTPAQIDRYLDTEEWRDKAGAYGIQGAAAGLVRKIEGSYTNVVGLPLAEVVELLERLAVG</sequence>
<comment type="function">
    <text evidence="4">Nucleoside triphosphate pyrophosphatase that hydrolyzes dTTP and UTP. May have a dual role in cell division arrest and in preventing the incorporation of modified nucleotides into cellular nucleic acids.</text>
</comment>
<dbReference type="SUPFAM" id="SSF52972">
    <property type="entry name" value="ITPase-like"/>
    <property type="match status" value="1"/>
</dbReference>
<evidence type="ECO:0000256" key="1">
    <source>
        <dbReference type="ARBA" id="ARBA00001968"/>
    </source>
</evidence>
<reference evidence="6" key="1">
    <citation type="submission" date="2016-10" db="EMBL/GenBank/DDBJ databases">
        <authorList>
            <person name="Varghese N."/>
            <person name="Submissions S."/>
        </authorList>
    </citation>
    <scope>NUCLEOTIDE SEQUENCE [LARGE SCALE GENOMIC DNA]</scope>
    <source>
        <strain evidence="6">ATCC 25963</strain>
    </source>
</reference>
<dbReference type="PANTHER" id="PTHR43213">
    <property type="entry name" value="BIFUNCTIONAL DTTP/UTP PYROPHOSPHATASE/METHYLTRANSFERASE PROTEIN-RELATED"/>
    <property type="match status" value="1"/>
</dbReference>
<comment type="cofactor">
    <cofactor evidence="1 4">
        <name>a divalent metal cation</name>
        <dbReference type="ChEBI" id="CHEBI:60240"/>
    </cofactor>
</comment>
<evidence type="ECO:0000313" key="6">
    <source>
        <dbReference type="Proteomes" id="UP000199400"/>
    </source>
</evidence>
<dbReference type="Proteomes" id="UP000199400">
    <property type="component" value="Unassembled WGS sequence"/>
</dbReference>
<feature type="site" description="Important for substrate specificity" evidence="4">
    <location>
        <position position="164"/>
    </location>
</feature>
<gene>
    <name evidence="5" type="ORF">SAMN02745121_06014</name>
</gene>
<protein>
    <recommendedName>
        <fullName evidence="4">dTTP/UTP pyrophosphatase</fullName>
        <shortName evidence="4">dTTPase/UTPase</shortName>
        <ecNumber evidence="4">3.6.1.9</ecNumber>
    </recommendedName>
    <alternativeName>
        <fullName evidence="4">Nucleoside triphosphate pyrophosphatase</fullName>
    </alternativeName>
    <alternativeName>
        <fullName evidence="4">Nucleotide pyrophosphatase</fullName>
        <shortName evidence="4">Nucleotide PPase</shortName>
    </alternativeName>
</protein>
<proteinExistence type="inferred from homology"/>
<accession>A0A1I2ECS5</accession>
<dbReference type="CDD" id="cd00555">
    <property type="entry name" value="Maf"/>
    <property type="match status" value="1"/>
</dbReference>
<organism evidence="5 6">
    <name type="scientific">Nannocystis exedens</name>
    <dbReference type="NCBI Taxonomy" id="54"/>
    <lineage>
        <taxon>Bacteria</taxon>
        <taxon>Pseudomonadati</taxon>
        <taxon>Myxococcota</taxon>
        <taxon>Polyangia</taxon>
        <taxon>Nannocystales</taxon>
        <taxon>Nannocystaceae</taxon>
        <taxon>Nannocystis</taxon>
    </lineage>
</organism>
<dbReference type="GO" id="GO:0005737">
    <property type="term" value="C:cytoplasm"/>
    <property type="evidence" value="ECO:0007669"/>
    <property type="project" value="UniProtKB-SubCell"/>
</dbReference>
<evidence type="ECO:0000256" key="2">
    <source>
        <dbReference type="ARBA" id="ARBA00022801"/>
    </source>
</evidence>
<evidence type="ECO:0000256" key="3">
    <source>
        <dbReference type="ARBA" id="ARBA00023080"/>
    </source>
</evidence>
<dbReference type="InterPro" id="IPR029001">
    <property type="entry name" value="ITPase-like_fam"/>
</dbReference>
<evidence type="ECO:0000256" key="4">
    <source>
        <dbReference type="HAMAP-Rule" id="MF_00528"/>
    </source>
</evidence>
<name>A0A1I2ECS5_9BACT</name>
<comment type="catalytic activity">
    <reaction evidence="4">
        <text>dTTP + H2O = dTMP + diphosphate + H(+)</text>
        <dbReference type="Rhea" id="RHEA:28534"/>
        <dbReference type="ChEBI" id="CHEBI:15377"/>
        <dbReference type="ChEBI" id="CHEBI:15378"/>
        <dbReference type="ChEBI" id="CHEBI:33019"/>
        <dbReference type="ChEBI" id="CHEBI:37568"/>
        <dbReference type="ChEBI" id="CHEBI:63528"/>
        <dbReference type="EC" id="3.6.1.9"/>
    </reaction>
</comment>